<name>A0ABT6BCZ7_9GAMM</name>
<feature type="domain" description="HTH luxR-type" evidence="4">
    <location>
        <begin position="148"/>
        <end position="213"/>
    </location>
</feature>
<dbReference type="Pfam" id="PF00072">
    <property type="entry name" value="Response_reg"/>
    <property type="match status" value="1"/>
</dbReference>
<dbReference type="Gene3D" id="1.10.10.10">
    <property type="entry name" value="Winged helix-like DNA-binding domain superfamily/Winged helix DNA-binding domain"/>
    <property type="match status" value="1"/>
</dbReference>
<dbReference type="PROSITE" id="PS50043">
    <property type="entry name" value="HTH_LUXR_2"/>
    <property type="match status" value="1"/>
</dbReference>
<keyword evidence="2" id="KW-0238">DNA-binding</keyword>
<comment type="caution">
    <text evidence="6">The sequence shown here is derived from an EMBL/GenBank/DDBJ whole genome shotgun (WGS) entry which is preliminary data.</text>
</comment>
<evidence type="ECO:0000313" key="6">
    <source>
        <dbReference type="EMBL" id="MDF4026015.1"/>
    </source>
</evidence>
<evidence type="ECO:0000313" key="7">
    <source>
        <dbReference type="Proteomes" id="UP001528850"/>
    </source>
</evidence>
<dbReference type="PANTHER" id="PTHR43214:SF17">
    <property type="entry name" value="TRANSCRIPTIONAL REGULATORY PROTEIN RCSB"/>
    <property type="match status" value="1"/>
</dbReference>
<dbReference type="SMART" id="SM00448">
    <property type="entry name" value="REC"/>
    <property type="match status" value="1"/>
</dbReference>
<protein>
    <submittedName>
        <fullName evidence="6">Response regulator transcription factor</fullName>
    </submittedName>
</protein>
<feature type="domain" description="Response regulatory" evidence="5">
    <location>
        <begin position="4"/>
        <end position="122"/>
    </location>
</feature>
<dbReference type="SUPFAM" id="SSF52172">
    <property type="entry name" value="CheY-like"/>
    <property type="match status" value="1"/>
</dbReference>
<evidence type="ECO:0000259" key="5">
    <source>
        <dbReference type="PROSITE" id="PS50110"/>
    </source>
</evidence>
<dbReference type="PANTHER" id="PTHR43214">
    <property type="entry name" value="TWO-COMPONENT RESPONSE REGULATOR"/>
    <property type="match status" value="1"/>
</dbReference>
<dbReference type="InterPro" id="IPR016032">
    <property type="entry name" value="Sig_transdc_resp-reg_C-effctor"/>
</dbReference>
<dbReference type="CDD" id="cd17535">
    <property type="entry name" value="REC_NarL-like"/>
    <property type="match status" value="1"/>
</dbReference>
<dbReference type="Pfam" id="PF00196">
    <property type="entry name" value="GerE"/>
    <property type="match status" value="1"/>
</dbReference>
<reference evidence="6 7" key="1">
    <citation type="journal article" date="2024" name="Curr. Microbiol.">
        <title>Luteibacter sahnii sp. nov., A Novel Yellow-Colored Xanthomonadin Pigment Producing Probiotic Bacterium from Healthy Rice Seed Microbiome.</title>
        <authorList>
            <person name="Jaiswal G."/>
            <person name="Rana R."/>
            <person name="Nayak P.K."/>
            <person name="Chouhan R."/>
            <person name="Gandhi S.G."/>
            <person name="Patel H.K."/>
            <person name="Patil P.B."/>
        </authorList>
    </citation>
    <scope>NUCLEOTIDE SEQUENCE [LARGE SCALE GENOMIC DNA]</scope>
    <source>
        <strain evidence="6 7">PPL201</strain>
    </source>
</reference>
<sequence>MAYRVILADDHPVVLKGLTLALTKDRVAEVVGEAQSPNALLSLLGETACDALVTDFSMPGHEDDGLRLLAEVKRRHPTLPTMVITTVVNPALYREMLATGVMALVGKTGDAREIPEAFVSMMSQSVYLGSSVRELLRRPSRVSARDGSWGTLTALSPRELEVLQLFAAGQNVSEIARATGRGLSTVSQQKTNAMRKLGLGTDTEVYEYVDYLQLPKPSDSGSPR</sequence>
<dbReference type="InterPro" id="IPR011006">
    <property type="entry name" value="CheY-like_superfamily"/>
</dbReference>
<gene>
    <name evidence="6" type="ORF">P3W24_13645</name>
</gene>
<dbReference type="InterPro" id="IPR036388">
    <property type="entry name" value="WH-like_DNA-bd_sf"/>
</dbReference>
<keyword evidence="7" id="KW-1185">Reference proteome</keyword>
<dbReference type="InterPro" id="IPR039420">
    <property type="entry name" value="WalR-like"/>
</dbReference>
<dbReference type="InterPro" id="IPR000792">
    <property type="entry name" value="Tscrpt_reg_LuxR_C"/>
</dbReference>
<dbReference type="PRINTS" id="PR00038">
    <property type="entry name" value="HTHLUXR"/>
</dbReference>
<organism evidence="6 7">
    <name type="scientific">Luteibacter sahnii</name>
    <dbReference type="NCBI Taxonomy" id="3021977"/>
    <lineage>
        <taxon>Bacteria</taxon>
        <taxon>Pseudomonadati</taxon>
        <taxon>Pseudomonadota</taxon>
        <taxon>Gammaproteobacteria</taxon>
        <taxon>Lysobacterales</taxon>
        <taxon>Rhodanobacteraceae</taxon>
        <taxon>Luteibacter</taxon>
    </lineage>
</organism>
<evidence type="ECO:0000256" key="3">
    <source>
        <dbReference type="PROSITE-ProRule" id="PRU00169"/>
    </source>
</evidence>
<dbReference type="EMBL" id="JARJJS010000003">
    <property type="protein sequence ID" value="MDF4026015.1"/>
    <property type="molecule type" value="Genomic_DNA"/>
</dbReference>
<dbReference type="InterPro" id="IPR058245">
    <property type="entry name" value="NreC/VraR/RcsB-like_REC"/>
</dbReference>
<dbReference type="SMART" id="SM00421">
    <property type="entry name" value="HTH_LUXR"/>
    <property type="match status" value="1"/>
</dbReference>
<proteinExistence type="predicted"/>
<dbReference type="Gene3D" id="3.40.50.2300">
    <property type="match status" value="1"/>
</dbReference>
<dbReference type="CDD" id="cd06170">
    <property type="entry name" value="LuxR_C_like"/>
    <property type="match status" value="1"/>
</dbReference>
<dbReference type="PROSITE" id="PS50110">
    <property type="entry name" value="RESPONSE_REGULATORY"/>
    <property type="match status" value="1"/>
</dbReference>
<dbReference type="SUPFAM" id="SSF46894">
    <property type="entry name" value="C-terminal effector domain of the bipartite response regulators"/>
    <property type="match status" value="1"/>
</dbReference>
<feature type="modified residue" description="4-aspartylphosphate" evidence="3">
    <location>
        <position position="55"/>
    </location>
</feature>
<evidence type="ECO:0000256" key="2">
    <source>
        <dbReference type="ARBA" id="ARBA00023125"/>
    </source>
</evidence>
<dbReference type="PROSITE" id="PS00622">
    <property type="entry name" value="HTH_LUXR_1"/>
    <property type="match status" value="1"/>
</dbReference>
<keyword evidence="1 3" id="KW-0597">Phosphoprotein</keyword>
<evidence type="ECO:0000259" key="4">
    <source>
        <dbReference type="PROSITE" id="PS50043"/>
    </source>
</evidence>
<evidence type="ECO:0000256" key="1">
    <source>
        <dbReference type="ARBA" id="ARBA00022553"/>
    </source>
</evidence>
<dbReference type="Proteomes" id="UP001528850">
    <property type="component" value="Unassembled WGS sequence"/>
</dbReference>
<accession>A0ABT6BCZ7</accession>
<dbReference type="InterPro" id="IPR001789">
    <property type="entry name" value="Sig_transdc_resp-reg_receiver"/>
</dbReference>